<dbReference type="InterPro" id="IPR005829">
    <property type="entry name" value="Sugar_transporter_CS"/>
</dbReference>
<feature type="transmembrane region" description="Helical" evidence="6">
    <location>
        <begin position="144"/>
        <end position="165"/>
    </location>
</feature>
<feature type="transmembrane region" description="Helical" evidence="6">
    <location>
        <begin position="339"/>
        <end position="360"/>
    </location>
</feature>
<feature type="transmembrane region" description="Helical" evidence="6">
    <location>
        <begin position="401"/>
        <end position="423"/>
    </location>
</feature>
<protein>
    <recommendedName>
        <fullName evidence="7">Major facilitator superfamily (MFS) profile domain-containing protein</fullName>
    </recommendedName>
</protein>
<feature type="domain" description="Major facilitator superfamily (MFS) profile" evidence="7">
    <location>
        <begin position="52"/>
        <end position="512"/>
    </location>
</feature>
<feature type="transmembrane region" description="Helical" evidence="6">
    <location>
        <begin position="429"/>
        <end position="447"/>
    </location>
</feature>
<dbReference type="AlphaFoldDB" id="A0A6A5GZB4"/>
<dbReference type="Gene3D" id="1.20.1250.20">
    <property type="entry name" value="MFS general substrate transporter like domains"/>
    <property type="match status" value="1"/>
</dbReference>
<dbReference type="Pfam" id="PF00083">
    <property type="entry name" value="Sugar_tr"/>
    <property type="match status" value="1"/>
</dbReference>
<feature type="compositionally biased region" description="Polar residues" evidence="5">
    <location>
        <begin position="567"/>
        <end position="576"/>
    </location>
</feature>
<dbReference type="InterPro" id="IPR005828">
    <property type="entry name" value="MFS_sugar_transport-like"/>
</dbReference>
<feature type="transmembrane region" description="Helical" evidence="6">
    <location>
        <begin position="200"/>
        <end position="222"/>
    </location>
</feature>
<feature type="transmembrane region" description="Helical" evidence="6">
    <location>
        <begin position="459"/>
        <end position="478"/>
    </location>
</feature>
<feature type="compositionally biased region" description="Low complexity" evidence="5">
    <location>
        <begin position="536"/>
        <end position="546"/>
    </location>
</feature>
<feature type="transmembrane region" description="Helical" evidence="6">
    <location>
        <begin position="372"/>
        <end position="394"/>
    </location>
</feature>
<organism evidence="8 9">
    <name type="scientific">Caenorhabditis remanei</name>
    <name type="common">Caenorhabditis vulgaris</name>
    <dbReference type="NCBI Taxonomy" id="31234"/>
    <lineage>
        <taxon>Eukaryota</taxon>
        <taxon>Metazoa</taxon>
        <taxon>Ecdysozoa</taxon>
        <taxon>Nematoda</taxon>
        <taxon>Chromadorea</taxon>
        <taxon>Rhabditida</taxon>
        <taxon>Rhabditina</taxon>
        <taxon>Rhabditomorpha</taxon>
        <taxon>Rhabditoidea</taxon>
        <taxon>Rhabditidae</taxon>
        <taxon>Peloderinae</taxon>
        <taxon>Caenorhabditis</taxon>
    </lineage>
</organism>
<evidence type="ECO:0000256" key="1">
    <source>
        <dbReference type="ARBA" id="ARBA00004141"/>
    </source>
</evidence>
<dbReference type="CDD" id="cd17317">
    <property type="entry name" value="MFS_SLC22"/>
    <property type="match status" value="1"/>
</dbReference>
<evidence type="ECO:0000256" key="2">
    <source>
        <dbReference type="ARBA" id="ARBA00022692"/>
    </source>
</evidence>
<sequence length="576" mass="64870">MKRRKKLVSSGKHGSKYTGIQTEDVIDSERHLKKLDPDKFVQSYGNYGKYQILTYVLVQTLNFFYSSSIYVMSYVQLGLDKKCVLNNETLPMSQTCEIETEPKGKFGELKGGYCGIVNETKMQITNHNAHTNLLVEFELSCSHWFFQEFGLTIFTIAAIVAVPFMSMLADRYGRKPVIVSTAILAFLGNVAASFSPNFGVFLVLRALVGACSDTYLSVGSVATCEYISEKARAWITVVYNVAWTLGMIWTLMVTLMTDDWRWRYFIAGFPGVYAFFLWFFLPESPHWLIVKNRTERLKKYIKTANRINKKTPDFSECQQSSHHEEKHESFKAMLGSKKLIWILFANGFIEMVISLVYFAISFLSVELGDDHIQAFLYSSLVEIPAGLAVLPLMIVMGRKTIVIWCLVFQTLALIGVTVFLDVYSLKLGMMLIAKVMATIIYSVHPIWANEQFPTSVRSLCFSLMNIPQSMGIIMSPYLKHIALSPNWLPFVVIALFSFISATLAFMLNETKNTKLPTDVESLSNPGEAADLSAYRNSSSSTSSPRSPKNKSKKKKTSSNENITTKSLGTVTFSGEQ</sequence>
<accession>A0A6A5GZB4</accession>
<dbReference type="RefSeq" id="XP_053586538.1">
    <property type="nucleotide sequence ID" value="XM_053726961.1"/>
</dbReference>
<dbReference type="KEGG" id="crq:GCK72_008666"/>
<evidence type="ECO:0000259" key="7">
    <source>
        <dbReference type="PROSITE" id="PS50850"/>
    </source>
</evidence>
<dbReference type="PROSITE" id="PS00216">
    <property type="entry name" value="SUGAR_TRANSPORT_1"/>
    <property type="match status" value="1"/>
</dbReference>
<comment type="caution">
    <text evidence="8">The sequence shown here is derived from an EMBL/GenBank/DDBJ whole genome shotgun (WGS) entry which is preliminary data.</text>
</comment>
<dbReference type="GeneID" id="78774715"/>
<dbReference type="CTD" id="78774715"/>
<dbReference type="InterPro" id="IPR020846">
    <property type="entry name" value="MFS_dom"/>
</dbReference>
<evidence type="ECO:0000256" key="4">
    <source>
        <dbReference type="ARBA" id="ARBA00023136"/>
    </source>
</evidence>
<gene>
    <name evidence="8" type="ORF">GCK72_008666</name>
</gene>
<feature type="transmembrane region" description="Helical" evidence="6">
    <location>
        <begin position="52"/>
        <end position="72"/>
    </location>
</feature>
<feature type="transmembrane region" description="Helical" evidence="6">
    <location>
        <begin position="490"/>
        <end position="507"/>
    </location>
</feature>
<dbReference type="SUPFAM" id="SSF103473">
    <property type="entry name" value="MFS general substrate transporter"/>
    <property type="match status" value="1"/>
</dbReference>
<feature type="region of interest" description="Disordered" evidence="5">
    <location>
        <begin position="529"/>
        <end position="576"/>
    </location>
</feature>
<feature type="compositionally biased region" description="Basic residues" evidence="5">
    <location>
        <begin position="547"/>
        <end position="556"/>
    </location>
</feature>
<keyword evidence="3 6" id="KW-1133">Transmembrane helix</keyword>
<reference evidence="8 9" key="1">
    <citation type="submission" date="2019-12" db="EMBL/GenBank/DDBJ databases">
        <title>Chromosome-level assembly of the Caenorhabditis remanei genome.</title>
        <authorList>
            <person name="Teterina A.A."/>
            <person name="Willis J.H."/>
            <person name="Phillips P.C."/>
        </authorList>
    </citation>
    <scope>NUCLEOTIDE SEQUENCE [LARGE SCALE GENOMIC DNA]</scope>
    <source>
        <strain evidence="8 9">PX506</strain>
        <tissue evidence="8">Whole organism</tissue>
    </source>
</reference>
<dbReference type="GO" id="GO:0016020">
    <property type="term" value="C:membrane"/>
    <property type="evidence" value="ECO:0007669"/>
    <property type="project" value="UniProtKB-SubCell"/>
</dbReference>
<keyword evidence="2 6" id="KW-0812">Transmembrane</keyword>
<dbReference type="EMBL" id="WUAV01000003">
    <property type="protein sequence ID" value="KAF1760417.1"/>
    <property type="molecule type" value="Genomic_DNA"/>
</dbReference>
<dbReference type="GO" id="GO:0022857">
    <property type="term" value="F:transmembrane transporter activity"/>
    <property type="evidence" value="ECO:0007669"/>
    <property type="project" value="InterPro"/>
</dbReference>
<evidence type="ECO:0000256" key="3">
    <source>
        <dbReference type="ARBA" id="ARBA00022989"/>
    </source>
</evidence>
<comment type="subcellular location">
    <subcellularLocation>
        <location evidence="1">Membrane</location>
        <topology evidence="1">Multi-pass membrane protein</topology>
    </subcellularLocation>
</comment>
<keyword evidence="4 6" id="KW-0472">Membrane</keyword>
<dbReference type="PROSITE" id="PS50850">
    <property type="entry name" value="MFS"/>
    <property type="match status" value="1"/>
</dbReference>
<feature type="transmembrane region" description="Helical" evidence="6">
    <location>
        <begin position="177"/>
        <end position="194"/>
    </location>
</feature>
<evidence type="ECO:0000313" key="8">
    <source>
        <dbReference type="EMBL" id="KAF1760417.1"/>
    </source>
</evidence>
<evidence type="ECO:0000256" key="6">
    <source>
        <dbReference type="SAM" id="Phobius"/>
    </source>
</evidence>
<evidence type="ECO:0000256" key="5">
    <source>
        <dbReference type="SAM" id="MobiDB-lite"/>
    </source>
</evidence>
<name>A0A6A5GZB4_CAERE</name>
<dbReference type="Proteomes" id="UP000483820">
    <property type="component" value="Chromosome III"/>
</dbReference>
<dbReference type="InterPro" id="IPR036259">
    <property type="entry name" value="MFS_trans_sf"/>
</dbReference>
<dbReference type="PANTHER" id="PTHR24064">
    <property type="entry name" value="SOLUTE CARRIER FAMILY 22 MEMBER"/>
    <property type="match status" value="1"/>
</dbReference>
<proteinExistence type="predicted"/>
<feature type="transmembrane region" description="Helical" evidence="6">
    <location>
        <begin position="234"/>
        <end position="256"/>
    </location>
</feature>
<evidence type="ECO:0000313" key="9">
    <source>
        <dbReference type="Proteomes" id="UP000483820"/>
    </source>
</evidence>